<evidence type="ECO:0000313" key="3">
    <source>
        <dbReference type="EMBL" id="MDX5986041.1"/>
    </source>
</evidence>
<accession>A0ABU4PPH1</accession>
<dbReference type="Pfam" id="PF13202">
    <property type="entry name" value="EF-hand_5"/>
    <property type="match status" value="2"/>
</dbReference>
<dbReference type="InterPro" id="IPR011992">
    <property type="entry name" value="EF-hand-dom_pair"/>
</dbReference>
<evidence type="ECO:0000313" key="4">
    <source>
        <dbReference type="Proteomes" id="UP001279660"/>
    </source>
</evidence>
<feature type="domain" description="EF-hand" evidence="2">
    <location>
        <begin position="187"/>
        <end position="204"/>
    </location>
</feature>
<evidence type="ECO:0000259" key="2">
    <source>
        <dbReference type="Pfam" id="PF13202"/>
    </source>
</evidence>
<dbReference type="EMBL" id="JAWXXV010000001">
    <property type="protein sequence ID" value="MDX5986041.1"/>
    <property type="molecule type" value="Genomic_DNA"/>
</dbReference>
<feature type="compositionally biased region" description="Gly residues" evidence="1">
    <location>
        <begin position="73"/>
        <end position="139"/>
    </location>
</feature>
<organism evidence="3 4">
    <name type="scientific">Sphingomonas echinoides</name>
    <dbReference type="NCBI Taxonomy" id="59803"/>
    <lineage>
        <taxon>Bacteria</taxon>
        <taxon>Pseudomonadati</taxon>
        <taxon>Pseudomonadota</taxon>
        <taxon>Alphaproteobacteria</taxon>
        <taxon>Sphingomonadales</taxon>
        <taxon>Sphingomonadaceae</taxon>
        <taxon>Sphingomonas</taxon>
    </lineage>
</organism>
<dbReference type="InterPro" id="IPR002048">
    <property type="entry name" value="EF_hand_dom"/>
</dbReference>
<dbReference type="SUPFAM" id="SSF47473">
    <property type="entry name" value="EF-hand"/>
    <property type="match status" value="1"/>
</dbReference>
<name>A0ABU4PPH1_9SPHN</name>
<protein>
    <submittedName>
        <fullName evidence="3">EF-hand domain-containing protein</fullName>
    </submittedName>
</protein>
<feature type="region of interest" description="Disordered" evidence="1">
    <location>
        <begin position="191"/>
        <end position="241"/>
    </location>
</feature>
<feature type="region of interest" description="Disordered" evidence="1">
    <location>
        <begin position="73"/>
        <end position="145"/>
    </location>
</feature>
<dbReference type="Proteomes" id="UP001279660">
    <property type="component" value="Unassembled WGS sequence"/>
</dbReference>
<reference evidence="3 4" key="1">
    <citation type="submission" date="2023-11" db="EMBL/GenBank/DDBJ databases">
        <title>MicrobeMod: A computational toolkit for identifying prokaryotic methylation and restriction-modification with nanopore sequencing.</title>
        <authorList>
            <person name="Crits-Christoph A."/>
            <person name="Kang S.C."/>
            <person name="Lee H."/>
            <person name="Ostrov N."/>
        </authorList>
    </citation>
    <scope>NUCLEOTIDE SEQUENCE [LARGE SCALE GENOMIC DNA]</scope>
    <source>
        <strain evidence="3 4">ATCC 14820</strain>
    </source>
</reference>
<feature type="compositionally biased region" description="Basic and acidic residues" evidence="1">
    <location>
        <begin position="191"/>
        <end position="205"/>
    </location>
</feature>
<comment type="caution">
    <text evidence="3">The sequence shown here is derived from an EMBL/GenBank/DDBJ whole genome shotgun (WGS) entry which is preliminary data.</text>
</comment>
<dbReference type="RefSeq" id="WP_319625172.1">
    <property type="nucleotide sequence ID" value="NZ_JAWXXV010000001.1"/>
</dbReference>
<evidence type="ECO:0000256" key="1">
    <source>
        <dbReference type="SAM" id="MobiDB-lite"/>
    </source>
</evidence>
<gene>
    <name evidence="3" type="ORF">SIL82_17425</name>
</gene>
<dbReference type="Gene3D" id="1.10.238.10">
    <property type="entry name" value="EF-hand"/>
    <property type="match status" value="2"/>
</dbReference>
<sequence length="241" mass="24348">MFISPMGEPFRGEDPIGAWFAGADANHDGVVTEAEFTADADRVFLLLDREHDGEIDPQDIDYYETVLVPEIRYGGGEPGGPGGPGGGGGGGRRGGGHGGGRGSGGPDGEGGPPPGGGGGGHGGRRGGGGGAPEGGGESGKSGPAYDDVARGAARFGFFAYPEPITAADANLNRGIDISEFRKAAAERFAMLDKKGDGRLTRDELPKLSPPPGRGGRQGWYGGKRRTAGGGPEPVEQAPPEQ</sequence>
<feature type="domain" description="EF-hand" evidence="2">
    <location>
        <begin position="18"/>
        <end position="36"/>
    </location>
</feature>
<proteinExistence type="predicted"/>
<keyword evidence="4" id="KW-1185">Reference proteome</keyword>
<feature type="compositionally biased region" description="Gly residues" evidence="1">
    <location>
        <begin position="213"/>
        <end position="231"/>
    </location>
</feature>